<protein>
    <recommendedName>
        <fullName evidence="3">BTB domain-containing protein</fullName>
    </recommendedName>
</protein>
<dbReference type="STRING" id="45235.A0A2K3Q6P4"/>
<dbReference type="AlphaFoldDB" id="A0A2K3Q6P4"/>
<dbReference type="EMBL" id="NRSZ01001138">
    <property type="protein sequence ID" value="PNY23163.1"/>
    <property type="molecule type" value="Genomic_DNA"/>
</dbReference>
<evidence type="ECO:0008006" key="3">
    <source>
        <dbReference type="Google" id="ProtNLM"/>
    </source>
</evidence>
<keyword evidence="2" id="KW-1185">Reference proteome</keyword>
<evidence type="ECO:0000313" key="1">
    <source>
        <dbReference type="EMBL" id="PNY23163.1"/>
    </source>
</evidence>
<proteinExistence type="predicted"/>
<reference evidence="1 2" key="1">
    <citation type="submission" date="2017-08" db="EMBL/GenBank/DDBJ databases">
        <title>Harnessing the power of phylogenomics to disentangle the directionality and signatures of interkingdom host jumping in the parasitic fungal genus Tolypocladium.</title>
        <authorList>
            <person name="Quandt C.A."/>
            <person name="Patterson W."/>
            <person name="Spatafora J.W."/>
        </authorList>
    </citation>
    <scope>NUCLEOTIDE SEQUENCE [LARGE SCALE GENOMIC DNA]</scope>
    <source>
        <strain evidence="1 2">CBS 113982</strain>
    </source>
</reference>
<accession>A0A2K3Q6P4</accession>
<comment type="caution">
    <text evidence="1">The sequence shown here is derived from an EMBL/GenBank/DDBJ whole genome shotgun (WGS) entry which is preliminary data.</text>
</comment>
<sequence length="319" mass="34272">MPVHDCMNVRVNHGACNQAASPASPAPAATATVYPQSSFPTTCAEARSDCWIMIIVGHSCTPFLVDASILKEASPILCTKITMAEREGPDVSFDGATVLTLYDDDVVAIQNLFSILHGDDWPIITDADGLYKLAVVAGKYECVGHISLAADHFFNQMADAAHNSAALWKLLAAACILKHSVWFQEFSSRVAQEHQGSFLSLVKETGDGFLGLRLGLAMEEKRNLGRPRRNGVLCLDCFENATTTFAPNAFCRTCTGPLVCFMPPLGGPTYRAAIPSWTWPGVSARDLAATRYSRHTDIVLPTNPATGGSLFHPTADGPS</sequence>
<dbReference type="Proteomes" id="UP000236621">
    <property type="component" value="Unassembled WGS sequence"/>
</dbReference>
<organism evidence="1 2">
    <name type="scientific">Tolypocladium capitatum</name>
    <dbReference type="NCBI Taxonomy" id="45235"/>
    <lineage>
        <taxon>Eukaryota</taxon>
        <taxon>Fungi</taxon>
        <taxon>Dikarya</taxon>
        <taxon>Ascomycota</taxon>
        <taxon>Pezizomycotina</taxon>
        <taxon>Sordariomycetes</taxon>
        <taxon>Hypocreomycetidae</taxon>
        <taxon>Hypocreales</taxon>
        <taxon>Ophiocordycipitaceae</taxon>
        <taxon>Tolypocladium</taxon>
    </lineage>
</organism>
<dbReference type="OrthoDB" id="4924180at2759"/>
<name>A0A2K3Q6P4_9HYPO</name>
<gene>
    <name evidence="1" type="ORF">TCAP_06899</name>
</gene>
<evidence type="ECO:0000313" key="2">
    <source>
        <dbReference type="Proteomes" id="UP000236621"/>
    </source>
</evidence>